<protein>
    <recommendedName>
        <fullName evidence="4">Cupin type-1 domain-containing protein</fullName>
    </recommendedName>
</protein>
<proteinExistence type="predicted"/>
<feature type="signal peptide" evidence="1">
    <location>
        <begin position="1"/>
        <end position="19"/>
    </location>
</feature>
<keyword evidence="3" id="KW-1185">Reference proteome</keyword>
<dbReference type="SUPFAM" id="SSF51182">
    <property type="entry name" value="RmlC-like cupins"/>
    <property type="match status" value="1"/>
</dbReference>
<evidence type="ECO:0000256" key="1">
    <source>
        <dbReference type="SAM" id="SignalP"/>
    </source>
</evidence>
<feature type="chain" id="PRO_5044753462" description="Cupin type-1 domain-containing protein" evidence="1">
    <location>
        <begin position="20"/>
        <end position="180"/>
    </location>
</feature>
<name>A0ABD3HRT7_9MARC</name>
<keyword evidence="1" id="KW-0732">Signal</keyword>
<evidence type="ECO:0008006" key="4">
    <source>
        <dbReference type="Google" id="ProtNLM"/>
    </source>
</evidence>
<dbReference type="InterPro" id="IPR011051">
    <property type="entry name" value="RmlC_Cupin_sf"/>
</dbReference>
<dbReference type="InterPro" id="IPR014710">
    <property type="entry name" value="RmlC-like_jellyroll"/>
</dbReference>
<gene>
    <name evidence="2" type="ORF">R1sor_006708</name>
</gene>
<accession>A0ABD3HRT7</accession>
<dbReference type="Gene3D" id="2.60.120.10">
    <property type="entry name" value="Jelly Rolls"/>
    <property type="match status" value="1"/>
</dbReference>
<evidence type="ECO:0000313" key="3">
    <source>
        <dbReference type="Proteomes" id="UP001633002"/>
    </source>
</evidence>
<reference evidence="2 3" key="1">
    <citation type="submission" date="2024-09" db="EMBL/GenBank/DDBJ databases">
        <title>Chromosome-scale assembly of Riccia sorocarpa.</title>
        <authorList>
            <person name="Paukszto L."/>
        </authorList>
    </citation>
    <scope>NUCLEOTIDE SEQUENCE [LARGE SCALE GENOMIC DNA]</scope>
    <source>
        <strain evidence="2">LP-2024</strain>
        <tissue evidence="2">Aerial parts of the thallus</tissue>
    </source>
</reference>
<sequence>MVHYVTAIVVMLMVLEVGGSSLLSQAAAPGTSGDGEPQPSNFTYTQLWADEKGETHVQQCKMTGFSLQNYSAYQQFIRDDFGGNATKFVFTELSVGLTQPLHSTPAVQFVITLSGSWYINTTDATYHAFQAGDVLFQDNTKDSPAAKVPQHFSGAVGDVPCQQFILQINRKPEVNNLCPF</sequence>
<dbReference type="AlphaFoldDB" id="A0ABD3HRT7"/>
<organism evidence="2 3">
    <name type="scientific">Riccia sorocarpa</name>
    <dbReference type="NCBI Taxonomy" id="122646"/>
    <lineage>
        <taxon>Eukaryota</taxon>
        <taxon>Viridiplantae</taxon>
        <taxon>Streptophyta</taxon>
        <taxon>Embryophyta</taxon>
        <taxon>Marchantiophyta</taxon>
        <taxon>Marchantiopsida</taxon>
        <taxon>Marchantiidae</taxon>
        <taxon>Marchantiales</taxon>
        <taxon>Ricciaceae</taxon>
        <taxon>Riccia</taxon>
    </lineage>
</organism>
<evidence type="ECO:0000313" key="2">
    <source>
        <dbReference type="EMBL" id="KAL3693057.1"/>
    </source>
</evidence>
<comment type="caution">
    <text evidence="2">The sequence shown here is derived from an EMBL/GenBank/DDBJ whole genome shotgun (WGS) entry which is preliminary data.</text>
</comment>
<dbReference type="EMBL" id="JBJQOH010000003">
    <property type="protein sequence ID" value="KAL3693057.1"/>
    <property type="molecule type" value="Genomic_DNA"/>
</dbReference>
<dbReference type="Proteomes" id="UP001633002">
    <property type="component" value="Unassembled WGS sequence"/>
</dbReference>